<proteinExistence type="predicted"/>
<keyword evidence="2" id="KW-0812">Transmembrane</keyword>
<dbReference type="EMBL" id="NHPJ01000129">
    <property type="protein sequence ID" value="OYR54237.1"/>
    <property type="molecule type" value="Genomic_DNA"/>
</dbReference>
<keyword evidence="2" id="KW-1133">Transmembrane helix</keyword>
<name>A0A256IDP6_9EURY</name>
<dbReference type="InterPro" id="IPR058439">
    <property type="entry name" value="DUF8126"/>
</dbReference>
<keyword evidence="5" id="KW-1185">Reference proteome</keyword>
<dbReference type="Pfam" id="PF26446">
    <property type="entry name" value="DUF8125"/>
    <property type="match status" value="1"/>
</dbReference>
<comment type="caution">
    <text evidence="4">The sequence shown here is derived from an EMBL/GenBank/DDBJ whole genome shotgun (WGS) entry which is preliminary data.</text>
</comment>
<evidence type="ECO:0000256" key="2">
    <source>
        <dbReference type="SAM" id="Phobius"/>
    </source>
</evidence>
<evidence type="ECO:0000313" key="4">
    <source>
        <dbReference type="EMBL" id="OYR54237.1"/>
    </source>
</evidence>
<feature type="region of interest" description="Disordered" evidence="1">
    <location>
        <begin position="208"/>
        <end position="240"/>
    </location>
</feature>
<keyword evidence="2" id="KW-0472">Membrane</keyword>
<organism evidence="4 5">
    <name type="scientific">Halorubrum halodurans</name>
    <dbReference type="NCBI Taxonomy" id="1383851"/>
    <lineage>
        <taxon>Archaea</taxon>
        <taxon>Methanobacteriati</taxon>
        <taxon>Methanobacteriota</taxon>
        <taxon>Stenosarchaea group</taxon>
        <taxon>Halobacteria</taxon>
        <taxon>Halobacteriales</taxon>
        <taxon>Haloferacaceae</taxon>
        <taxon>Halorubrum</taxon>
    </lineage>
</organism>
<dbReference type="OrthoDB" id="289996at2157"/>
<feature type="domain" description="DUF8125" evidence="3">
    <location>
        <begin position="143"/>
        <end position="222"/>
    </location>
</feature>
<evidence type="ECO:0000313" key="5">
    <source>
        <dbReference type="Proteomes" id="UP000216308"/>
    </source>
</evidence>
<dbReference type="InterPro" id="IPR058438">
    <property type="entry name" value="DUF8125"/>
</dbReference>
<evidence type="ECO:0000256" key="1">
    <source>
        <dbReference type="SAM" id="MobiDB-lite"/>
    </source>
</evidence>
<dbReference type="Proteomes" id="UP000216308">
    <property type="component" value="Unassembled WGS sequence"/>
</dbReference>
<sequence>MIGEWIRSHARIVAGAGLLYVGAAQTGRITPVWEVPGFGVVAMAGVVAAIAGYLSAGKINQLLPEEEGIYVVAFESSDETGGAIYELSEDQFNAMEVHAGTLFEWPTAKRVYEVKEYRPEENVAVANWRESVAGSQLAGDALVVDAMDQIAELRDEFEPEARKSRRLQRRIRSIVRRLDRRRMMDQQEILDPTTTPSFGDDDATVSAVVEEELPEDLKPESMKAGDGPAAETNGHDETIGFELLDEAEALSMEDAN</sequence>
<dbReference type="RefSeq" id="WP_094534218.1">
    <property type="nucleotide sequence ID" value="NZ_NHPJ01000129.1"/>
</dbReference>
<dbReference type="AlphaFoldDB" id="A0A256IDP6"/>
<reference evidence="4 5" key="1">
    <citation type="journal article" date="2014" name="Front. Microbiol.">
        <title>Population and genomic analysis of the genus Halorubrum.</title>
        <authorList>
            <person name="Fullmer M.S."/>
            <person name="Soucy S.M."/>
            <person name="Swithers K.S."/>
            <person name="Makkay A.M."/>
            <person name="Wheeler R."/>
            <person name="Ventosa A."/>
            <person name="Gogarten J.P."/>
            <person name="Papke R.T."/>
        </authorList>
    </citation>
    <scope>NUCLEOTIDE SEQUENCE [LARGE SCALE GENOMIC DNA]</scope>
    <source>
        <strain evidence="4 5">Cb34</strain>
    </source>
</reference>
<accession>A0A256IDP6</accession>
<protein>
    <recommendedName>
        <fullName evidence="3">DUF8125 domain-containing protein</fullName>
    </recommendedName>
</protein>
<evidence type="ECO:0000259" key="3">
    <source>
        <dbReference type="Pfam" id="PF26447"/>
    </source>
</evidence>
<gene>
    <name evidence="4" type="ORF">DJ70_14440</name>
</gene>
<dbReference type="Pfam" id="PF26447">
    <property type="entry name" value="DUF8126"/>
    <property type="match status" value="1"/>
</dbReference>
<feature type="transmembrane region" description="Helical" evidence="2">
    <location>
        <begin position="35"/>
        <end position="54"/>
    </location>
</feature>